<reference evidence="2 3" key="1">
    <citation type="submission" date="2019-02" db="EMBL/GenBank/DDBJ databases">
        <title>Deep-cultivation of Planctomycetes and their phenomic and genomic characterization uncovers novel biology.</title>
        <authorList>
            <person name="Wiegand S."/>
            <person name="Jogler M."/>
            <person name="Boedeker C."/>
            <person name="Pinto D."/>
            <person name="Vollmers J."/>
            <person name="Rivas-Marin E."/>
            <person name="Kohn T."/>
            <person name="Peeters S.H."/>
            <person name="Heuer A."/>
            <person name="Rast P."/>
            <person name="Oberbeckmann S."/>
            <person name="Bunk B."/>
            <person name="Jeske O."/>
            <person name="Meyerdierks A."/>
            <person name="Storesund J.E."/>
            <person name="Kallscheuer N."/>
            <person name="Luecker S."/>
            <person name="Lage O.M."/>
            <person name="Pohl T."/>
            <person name="Merkel B.J."/>
            <person name="Hornburger P."/>
            <person name="Mueller R.-W."/>
            <person name="Bruemmer F."/>
            <person name="Labrenz M."/>
            <person name="Spormann A.M."/>
            <person name="Op Den Camp H."/>
            <person name="Overmann J."/>
            <person name="Amann R."/>
            <person name="Jetten M.S.M."/>
            <person name="Mascher T."/>
            <person name="Medema M.H."/>
            <person name="Devos D.P."/>
            <person name="Kaster A.-K."/>
            <person name="Ovreas L."/>
            <person name="Rohde M."/>
            <person name="Galperin M.Y."/>
            <person name="Jogler C."/>
        </authorList>
    </citation>
    <scope>NUCLEOTIDE SEQUENCE [LARGE SCALE GENOMIC DNA]</scope>
    <source>
        <strain evidence="2 3">Pla52n</strain>
    </source>
</reference>
<proteinExistence type="predicted"/>
<dbReference type="AlphaFoldDB" id="A0A5C6AU49"/>
<dbReference type="EMBL" id="SJPN01000004">
    <property type="protein sequence ID" value="TWU02576.1"/>
    <property type="molecule type" value="Genomic_DNA"/>
</dbReference>
<evidence type="ECO:0000256" key="1">
    <source>
        <dbReference type="SAM" id="SignalP"/>
    </source>
</evidence>
<evidence type="ECO:0000313" key="2">
    <source>
        <dbReference type="EMBL" id="TWU02576.1"/>
    </source>
</evidence>
<protein>
    <recommendedName>
        <fullName evidence="4">Alpha/beta hydrolase family protein</fullName>
    </recommendedName>
</protein>
<comment type="caution">
    <text evidence="2">The sequence shown here is derived from an EMBL/GenBank/DDBJ whole genome shotgun (WGS) entry which is preliminary data.</text>
</comment>
<keyword evidence="1" id="KW-0732">Signal</keyword>
<keyword evidence="3" id="KW-1185">Reference proteome</keyword>
<feature type="signal peptide" evidence="1">
    <location>
        <begin position="1"/>
        <end position="22"/>
    </location>
</feature>
<name>A0A5C6AU49_9BACT</name>
<feature type="chain" id="PRO_5023102049" description="Alpha/beta hydrolase family protein" evidence="1">
    <location>
        <begin position="23"/>
        <end position="322"/>
    </location>
</feature>
<organism evidence="2 3">
    <name type="scientific">Stieleria varia</name>
    <dbReference type="NCBI Taxonomy" id="2528005"/>
    <lineage>
        <taxon>Bacteria</taxon>
        <taxon>Pseudomonadati</taxon>
        <taxon>Planctomycetota</taxon>
        <taxon>Planctomycetia</taxon>
        <taxon>Pirellulales</taxon>
        <taxon>Pirellulaceae</taxon>
        <taxon>Stieleria</taxon>
    </lineage>
</organism>
<evidence type="ECO:0008006" key="4">
    <source>
        <dbReference type="Google" id="ProtNLM"/>
    </source>
</evidence>
<dbReference type="Proteomes" id="UP000320176">
    <property type="component" value="Unassembled WGS sequence"/>
</dbReference>
<evidence type="ECO:0000313" key="3">
    <source>
        <dbReference type="Proteomes" id="UP000320176"/>
    </source>
</evidence>
<accession>A0A5C6AU49</accession>
<gene>
    <name evidence="2" type="ORF">Pla52n_36260</name>
</gene>
<dbReference type="SUPFAM" id="SSF53474">
    <property type="entry name" value="alpha/beta-Hydrolases"/>
    <property type="match status" value="1"/>
</dbReference>
<sequence precursor="true">MTRLTFLIATTVLLVCSTRSFADDAVCVADQHWLLNTRHLSYNACSADLESPSLDLRRMECGRSYRVEWEDFRARPYRPLIIYVHGNRMESEDLLSRAMSVHNSVRQFRNQQPIDWLIWSWPSEKDGILLEDAREKAKRTDAQALYLAWFLANQTDVGQPIGLIGYSFGCRIIGGALHALAGGNISGRTLPGEHRVGEHFQVGFVAPAMDARAMSACGVYRNACQNINELGLMYNRRDAVLRQFWKLDRDRSTMALGYSGPRSFAPRYDGSTLPVYARNCSQTIGLRHAELDYYEKQCYAGRDMSRLINQLSEFANATHSSQ</sequence>
<dbReference type="InterPro" id="IPR029058">
    <property type="entry name" value="AB_hydrolase_fold"/>
</dbReference>